<feature type="transmembrane region" description="Helical" evidence="1">
    <location>
        <begin position="58"/>
        <end position="74"/>
    </location>
</feature>
<feature type="transmembrane region" description="Helical" evidence="1">
    <location>
        <begin position="32"/>
        <end position="51"/>
    </location>
</feature>
<dbReference type="Pfam" id="PF18917">
    <property type="entry name" value="LiaI-LiaF-like_TM1"/>
    <property type="match status" value="1"/>
</dbReference>
<dbReference type="EMBL" id="JAUSUB010000006">
    <property type="protein sequence ID" value="MDQ0270008.1"/>
    <property type="molecule type" value="Genomic_DNA"/>
</dbReference>
<evidence type="ECO:0000256" key="1">
    <source>
        <dbReference type="SAM" id="Phobius"/>
    </source>
</evidence>
<dbReference type="RefSeq" id="WP_307474033.1">
    <property type="nucleotide sequence ID" value="NZ_JAUSUB010000006.1"/>
</dbReference>
<name>A0ABU0AFI4_9BACI</name>
<keyword evidence="1" id="KW-1133">Transmembrane helix</keyword>
<keyword evidence="1" id="KW-0472">Membrane</keyword>
<feature type="domain" description="LiaI-LiaF-like transmembrane region" evidence="2">
    <location>
        <begin position="6"/>
        <end position="47"/>
    </location>
</feature>
<feature type="transmembrane region" description="Helical" evidence="1">
    <location>
        <begin position="139"/>
        <end position="158"/>
    </location>
</feature>
<accession>A0ABU0AFI4</accession>
<sequence length="161" mass="18284">MKNQRIFPGVVLIGFGTYFFLQQANIEVLKPFFTWPTLLIIVGVAFLFQAYSGRDYDGILPGVILSGFGLHFLIVNRLDIWPDHIGSFILIISLGFLLRHLKTGTGLFQGILFLLLALMLLFYDKIISSLGALGDSVSYIWSFWPAFFILLGLYLLIFKRK</sequence>
<protein>
    <recommendedName>
        <fullName evidence="2">LiaI-LiaF-like transmembrane region domain-containing protein</fullName>
    </recommendedName>
</protein>
<gene>
    <name evidence="3" type="ORF">J2S17_001880</name>
</gene>
<comment type="caution">
    <text evidence="3">The sequence shown here is derived from an EMBL/GenBank/DDBJ whole genome shotgun (WGS) entry which is preliminary data.</text>
</comment>
<evidence type="ECO:0000259" key="2">
    <source>
        <dbReference type="Pfam" id="PF18917"/>
    </source>
</evidence>
<reference evidence="3 4" key="1">
    <citation type="submission" date="2023-07" db="EMBL/GenBank/DDBJ databases">
        <title>Genomic Encyclopedia of Type Strains, Phase IV (KMG-IV): sequencing the most valuable type-strain genomes for metagenomic binning, comparative biology and taxonomic classification.</title>
        <authorList>
            <person name="Goeker M."/>
        </authorList>
    </citation>
    <scope>NUCLEOTIDE SEQUENCE [LARGE SCALE GENOMIC DNA]</scope>
    <source>
        <strain evidence="3 4">DSM 23494</strain>
    </source>
</reference>
<proteinExistence type="predicted"/>
<feature type="transmembrane region" description="Helical" evidence="1">
    <location>
        <begin position="80"/>
        <end position="98"/>
    </location>
</feature>
<dbReference type="Proteomes" id="UP001238088">
    <property type="component" value="Unassembled WGS sequence"/>
</dbReference>
<feature type="transmembrane region" description="Helical" evidence="1">
    <location>
        <begin position="110"/>
        <end position="133"/>
    </location>
</feature>
<organism evidence="3 4">
    <name type="scientific">Cytobacillus purgationiresistens</name>
    <dbReference type="NCBI Taxonomy" id="863449"/>
    <lineage>
        <taxon>Bacteria</taxon>
        <taxon>Bacillati</taxon>
        <taxon>Bacillota</taxon>
        <taxon>Bacilli</taxon>
        <taxon>Bacillales</taxon>
        <taxon>Bacillaceae</taxon>
        <taxon>Cytobacillus</taxon>
    </lineage>
</organism>
<dbReference type="InterPro" id="IPR043726">
    <property type="entry name" value="LiaI-LiaF-like_TM1"/>
</dbReference>
<feature type="transmembrane region" description="Helical" evidence="1">
    <location>
        <begin position="7"/>
        <end position="26"/>
    </location>
</feature>
<keyword evidence="4" id="KW-1185">Reference proteome</keyword>
<evidence type="ECO:0000313" key="4">
    <source>
        <dbReference type="Proteomes" id="UP001238088"/>
    </source>
</evidence>
<evidence type="ECO:0000313" key="3">
    <source>
        <dbReference type="EMBL" id="MDQ0270008.1"/>
    </source>
</evidence>
<keyword evidence="1" id="KW-0812">Transmembrane</keyword>